<accession>A0A927M2U2</accession>
<keyword evidence="3 8" id="KW-0489">Methyltransferase</keyword>
<comment type="miscellaneous">
    <text evidence="8">This enzyme catalyzes only one turnover and therefore is not strictly catalytic. According to one definition, an enzyme is a biocatalyst that acts repeatedly and over many reaction cycles.</text>
</comment>
<dbReference type="EC" id="2.1.1.63" evidence="8"/>
<dbReference type="GO" id="GO:0003908">
    <property type="term" value="F:methylated-DNA-[protein]-cysteine S-methyltransferase activity"/>
    <property type="evidence" value="ECO:0007669"/>
    <property type="project" value="UniProtKB-UniRule"/>
</dbReference>
<dbReference type="HAMAP" id="MF_00772">
    <property type="entry name" value="OGT"/>
    <property type="match status" value="1"/>
</dbReference>
<evidence type="ECO:0000313" key="11">
    <source>
        <dbReference type="EMBL" id="MBE1487143.1"/>
    </source>
</evidence>
<dbReference type="InterPro" id="IPR023546">
    <property type="entry name" value="MGMT"/>
</dbReference>
<dbReference type="InterPro" id="IPR036631">
    <property type="entry name" value="MGMT_N_sf"/>
</dbReference>
<gene>
    <name evidence="11" type="ORF">H4W31_002781</name>
</gene>
<evidence type="ECO:0000256" key="7">
    <source>
        <dbReference type="ARBA" id="ARBA00049348"/>
    </source>
</evidence>
<dbReference type="InterPro" id="IPR036217">
    <property type="entry name" value="MethylDNA_cys_MeTrfase_DNAb"/>
</dbReference>
<dbReference type="CDD" id="cd06445">
    <property type="entry name" value="ATase"/>
    <property type="match status" value="1"/>
</dbReference>
<name>A0A927M2U2_9ACTN</name>
<dbReference type="PANTHER" id="PTHR10815:SF5">
    <property type="entry name" value="METHYLATED-DNA--PROTEIN-CYSTEINE METHYLTRANSFERASE"/>
    <property type="match status" value="1"/>
</dbReference>
<keyword evidence="5 8" id="KW-0227">DNA damage</keyword>
<reference evidence="11" key="1">
    <citation type="submission" date="2020-10" db="EMBL/GenBank/DDBJ databases">
        <title>Sequencing the genomes of 1000 actinobacteria strains.</title>
        <authorList>
            <person name="Klenk H.-P."/>
        </authorList>
    </citation>
    <scope>NUCLEOTIDE SEQUENCE</scope>
    <source>
        <strain evidence="11">DSM 46832</strain>
    </source>
</reference>
<dbReference type="InterPro" id="IPR008332">
    <property type="entry name" value="MethylG_MeTrfase_N"/>
</dbReference>
<keyword evidence="8" id="KW-0963">Cytoplasm</keyword>
<dbReference type="Proteomes" id="UP000649753">
    <property type="component" value="Unassembled WGS sequence"/>
</dbReference>
<dbReference type="NCBIfam" id="TIGR00589">
    <property type="entry name" value="ogt"/>
    <property type="match status" value="1"/>
</dbReference>
<evidence type="ECO:0000259" key="9">
    <source>
        <dbReference type="Pfam" id="PF01035"/>
    </source>
</evidence>
<comment type="similarity">
    <text evidence="2 8">Belongs to the MGMT family.</text>
</comment>
<dbReference type="FunFam" id="1.10.10.10:FF:000214">
    <property type="entry name" value="Methylated-DNA--protein-cysteine methyltransferase"/>
    <property type="match status" value="1"/>
</dbReference>
<evidence type="ECO:0000256" key="4">
    <source>
        <dbReference type="ARBA" id="ARBA00022679"/>
    </source>
</evidence>
<evidence type="ECO:0000313" key="12">
    <source>
        <dbReference type="Proteomes" id="UP000649753"/>
    </source>
</evidence>
<dbReference type="RefSeq" id="WP_192767045.1">
    <property type="nucleotide sequence ID" value="NZ_JADBEB010000001.1"/>
</dbReference>
<keyword evidence="4 8" id="KW-0808">Transferase</keyword>
<evidence type="ECO:0000256" key="6">
    <source>
        <dbReference type="ARBA" id="ARBA00023204"/>
    </source>
</evidence>
<comment type="subcellular location">
    <subcellularLocation>
        <location evidence="8">Cytoplasm</location>
    </subcellularLocation>
</comment>
<protein>
    <recommendedName>
        <fullName evidence="8">Methylated-DNA--protein-cysteine methyltransferase</fullName>
        <ecNumber evidence="8">2.1.1.63</ecNumber>
    </recommendedName>
    <alternativeName>
        <fullName evidence="8">6-O-methylguanine-DNA methyltransferase</fullName>
        <shortName evidence="8">MGMT</shortName>
    </alternativeName>
    <alternativeName>
        <fullName evidence="8">O-6-methylguanine-DNA-alkyltransferase</fullName>
    </alternativeName>
</protein>
<feature type="domain" description="Methylguanine DNA methyltransferase ribonuclease-like" evidence="10">
    <location>
        <begin position="4"/>
        <end position="75"/>
    </location>
</feature>
<evidence type="ECO:0000259" key="10">
    <source>
        <dbReference type="Pfam" id="PF02870"/>
    </source>
</evidence>
<dbReference type="SUPFAM" id="SSF46767">
    <property type="entry name" value="Methylated DNA-protein cysteine methyltransferase, C-terminal domain"/>
    <property type="match status" value="1"/>
</dbReference>
<evidence type="ECO:0000256" key="8">
    <source>
        <dbReference type="HAMAP-Rule" id="MF_00772"/>
    </source>
</evidence>
<feature type="active site" description="Nucleophile; methyl group acceptor" evidence="8">
    <location>
        <position position="134"/>
    </location>
</feature>
<evidence type="ECO:0000256" key="5">
    <source>
        <dbReference type="ARBA" id="ARBA00022763"/>
    </source>
</evidence>
<evidence type="ECO:0000256" key="2">
    <source>
        <dbReference type="ARBA" id="ARBA00008711"/>
    </source>
</evidence>
<organism evidence="11 12">
    <name type="scientific">Plantactinospora soyae</name>
    <dbReference type="NCBI Taxonomy" id="1544732"/>
    <lineage>
        <taxon>Bacteria</taxon>
        <taxon>Bacillati</taxon>
        <taxon>Actinomycetota</taxon>
        <taxon>Actinomycetes</taxon>
        <taxon>Micromonosporales</taxon>
        <taxon>Micromonosporaceae</taxon>
        <taxon>Plantactinospora</taxon>
    </lineage>
</organism>
<dbReference type="Pfam" id="PF01035">
    <property type="entry name" value="DNA_binding_1"/>
    <property type="match status" value="1"/>
</dbReference>
<dbReference type="EMBL" id="JADBEB010000001">
    <property type="protein sequence ID" value="MBE1487143.1"/>
    <property type="molecule type" value="Genomic_DNA"/>
</dbReference>
<keyword evidence="12" id="KW-1185">Reference proteome</keyword>
<comment type="function">
    <text evidence="8">Involved in the cellular defense against the biological effects of O6-methylguanine (O6-MeG) and O4-methylthymine (O4-MeT) in DNA. Repairs the methylated nucleobase in DNA by stoichiometrically transferring the methyl group to a cysteine residue in the enzyme. This is a suicide reaction: the enzyme is irreversibly inactivated.</text>
</comment>
<dbReference type="InterPro" id="IPR014048">
    <property type="entry name" value="MethylDNA_cys_MeTrfase_DNA-bd"/>
</dbReference>
<dbReference type="Pfam" id="PF02870">
    <property type="entry name" value="Methyltransf_1N"/>
    <property type="match status" value="1"/>
</dbReference>
<feature type="domain" description="Methylated-DNA-[protein]-cysteine S-methyltransferase DNA binding" evidence="9">
    <location>
        <begin position="82"/>
        <end position="163"/>
    </location>
</feature>
<dbReference type="Gene3D" id="1.10.10.10">
    <property type="entry name" value="Winged helix-like DNA-binding domain superfamily/Winged helix DNA-binding domain"/>
    <property type="match status" value="1"/>
</dbReference>
<dbReference type="InterPro" id="IPR036388">
    <property type="entry name" value="WH-like_DNA-bd_sf"/>
</dbReference>
<comment type="catalytic activity">
    <reaction evidence="7 8">
        <text>a 6-O-methyl-2'-deoxyguanosine in DNA + L-cysteinyl-[protein] = S-methyl-L-cysteinyl-[protein] + a 2'-deoxyguanosine in DNA</text>
        <dbReference type="Rhea" id="RHEA:24000"/>
        <dbReference type="Rhea" id="RHEA-COMP:10131"/>
        <dbReference type="Rhea" id="RHEA-COMP:10132"/>
        <dbReference type="Rhea" id="RHEA-COMP:11367"/>
        <dbReference type="Rhea" id="RHEA-COMP:11368"/>
        <dbReference type="ChEBI" id="CHEBI:29950"/>
        <dbReference type="ChEBI" id="CHEBI:82612"/>
        <dbReference type="ChEBI" id="CHEBI:85445"/>
        <dbReference type="ChEBI" id="CHEBI:85448"/>
        <dbReference type="EC" id="2.1.1.63"/>
    </reaction>
</comment>
<dbReference type="AlphaFoldDB" id="A0A927M2U2"/>
<sequence>MIGYTTMGSPFGALLLVGGEPTEGGGQAPLATVSFADAVDPAARPDWRSDPAALRDATRQLAEYFDGGRHEFDLPHIPQGTAFQQRVWAALDTIPYGTTVSYGELAARLGVPRDRIRAVGAAIGANPLLIVRPCHRVIGASGVLTGYAGGLDRKRDLLTLEGALQPQLV</sequence>
<dbReference type="PANTHER" id="PTHR10815">
    <property type="entry name" value="METHYLATED-DNA--PROTEIN-CYSTEINE METHYLTRANSFERASE"/>
    <property type="match status" value="1"/>
</dbReference>
<comment type="catalytic activity">
    <reaction evidence="1 8">
        <text>a 4-O-methyl-thymidine in DNA + L-cysteinyl-[protein] = a thymidine in DNA + S-methyl-L-cysteinyl-[protein]</text>
        <dbReference type="Rhea" id="RHEA:53428"/>
        <dbReference type="Rhea" id="RHEA-COMP:10131"/>
        <dbReference type="Rhea" id="RHEA-COMP:10132"/>
        <dbReference type="Rhea" id="RHEA-COMP:13555"/>
        <dbReference type="Rhea" id="RHEA-COMP:13556"/>
        <dbReference type="ChEBI" id="CHEBI:29950"/>
        <dbReference type="ChEBI" id="CHEBI:82612"/>
        <dbReference type="ChEBI" id="CHEBI:137386"/>
        <dbReference type="ChEBI" id="CHEBI:137387"/>
        <dbReference type="EC" id="2.1.1.63"/>
    </reaction>
</comment>
<dbReference type="GO" id="GO:0006307">
    <property type="term" value="P:DNA alkylation repair"/>
    <property type="evidence" value="ECO:0007669"/>
    <property type="project" value="UniProtKB-UniRule"/>
</dbReference>
<evidence type="ECO:0000256" key="1">
    <source>
        <dbReference type="ARBA" id="ARBA00001286"/>
    </source>
</evidence>
<dbReference type="Gene3D" id="3.30.160.70">
    <property type="entry name" value="Methylated DNA-protein cysteine methyltransferase domain"/>
    <property type="match status" value="1"/>
</dbReference>
<proteinExistence type="inferred from homology"/>
<evidence type="ECO:0000256" key="3">
    <source>
        <dbReference type="ARBA" id="ARBA00022603"/>
    </source>
</evidence>
<dbReference type="GO" id="GO:0005737">
    <property type="term" value="C:cytoplasm"/>
    <property type="evidence" value="ECO:0007669"/>
    <property type="project" value="UniProtKB-SubCell"/>
</dbReference>
<comment type="caution">
    <text evidence="11">The sequence shown here is derived from an EMBL/GenBank/DDBJ whole genome shotgun (WGS) entry which is preliminary data.</text>
</comment>
<dbReference type="SUPFAM" id="SSF53155">
    <property type="entry name" value="Methylated DNA-protein cysteine methyltransferase domain"/>
    <property type="match status" value="1"/>
</dbReference>
<keyword evidence="6 8" id="KW-0234">DNA repair</keyword>
<dbReference type="GO" id="GO:0032259">
    <property type="term" value="P:methylation"/>
    <property type="evidence" value="ECO:0007669"/>
    <property type="project" value="UniProtKB-KW"/>
</dbReference>